<accession>A0A158E4F1</accession>
<sequence length="256" mass="28303">MRAFHAPLGRARVGAEGVDVQLEHRATELRDAVARLACGCVAKHRGLVAVECAWLTVALDVGTRGLKIAEGRLAAREMQQHQPAGGVVDVHQQRALRRTLLEPAMLAAVDLDQLTQTRTPGARLIDLRWALPAWHPQTRVRHQMPHRFLGQPDAVAFLELLARQSRAEVGVALSDNTHGAPRQGIVELAIARSAALARRHALHSVLTIAHHQPLDLAYRQAQALSRASGLQTRLDYRLDNLQFVPFAHGQAHRWVR</sequence>
<protein>
    <submittedName>
        <fullName evidence="1">Uncharacterized protein</fullName>
    </submittedName>
</protein>
<dbReference type="Proteomes" id="UP000054624">
    <property type="component" value="Unassembled WGS sequence"/>
</dbReference>
<evidence type="ECO:0000313" key="2">
    <source>
        <dbReference type="Proteomes" id="UP000054624"/>
    </source>
</evidence>
<name>A0A158E4F1_9BURK</name>
<gene>
    <name evidence="1" type="ORF">AWB76_07878</name>
</gene>
<keyword evidence="2" id="KW-1185">Reference proteome</keyword>
<dbReference type="AlphaFoldDB" id="A0A158E4F1"/>
<reference evidence="2" key="1">
    <citation type="submission" date="2016-01" db="EMBL/GenBank/DDBJ databases">
        <authorList>
            <person name="Peeters Charlotte."/>
        </authorList>
    </citation>
    <scope>NUCLEOTIDE SEQUENCE [LARGE SCALE GENOMIC DNA]</scope>
</reference>
<organism evidence="1 2">
    <name type="scientific">Caballeronia temeraria</name>
    <dbReference type="NCBI Taxonomy" id="1777137"/>
    <lineage>
        <taxon>Bacteria</taxon>
        <taxon>Pseudomonadati</taxon>
        <taxon>Pseudomonadota</taxon>
        <taxon>Betaproteobacteria</taxon>
        <taxon>Burkholderiales</taxon>
        <taxon>Burkholderiaceae</taxon>
        <taxon>Caballeronia</taxon>
    </lineage>
</organism>
<proteinExistence type="predicted"/>
<dbReference type="EMBL" id="FCOI02000111">
    <property type="protein sequence ID" value="SAL00797.1"/>
    <property type="molecule type" value="Genomic_DNA"/>
</dbReference>
<evidence type="ECO:0000313" key="1">
    <source>
        <dbReference type="EMBL" id="SAL00797.1"/>
    </source>
</evidence>